<dbReference type="EMBL" id="JAPFFF010000030">
    <property type="protein sequence ID" value="KAK8845838.1"/>
    <property type="molecule type" value="Genomic_DNA"/>
</dbReference>
<evidence type="ECO:0000313" key="2">
    <source>
        <dbReference type="Proteomes" id="UP001470230"/>
    </source>
</evidence>
<name>A0ABR2HFH6_9EUKA</name>
<reference evidence="1 2" key="1">
    <citation type="submission" date="2024-04" db="EMBL/GenBank/DDBJ databases">
        <title>Tritrichomonas musculus Genome.</title>
        <authorList>
            <person name="Alves-Ferreira E."/>
            <person name="Grigg M."/>
            <person name="Lorenzi H."/>
            <person name="Galac M."/>
        </authorList>
    </citation>
    <scope>NUCLEOTIDE SEQUENCE [LARGE SCALE GENOMIC DNA]</scope>
    <source>
        <strain evidence="1 2">EAF2021</strain>
    </source>
</reference>
<gene>
    <name evidence="1" type="ORF">M9Y10_020761</name>
</gene>
<protein>
    <submittedName>
        <fullName evidence="1">Uncharacterized protein</fullName>
    </submittedName>
</protein>
<organism evidence="1 2">
    <name type="scientific">Tritrichomonas musculus</name>
    <dbReference type="NCBI Taxonomy" id="1915356"/>
    <lineage>
        <taxon>Eukaryota</taxon>
        <taxon>Metamonada</taxon>
        <taxon>Parabasalia</taxon>
        <taxon>Tritrichomonadida</taxon>
        <taxon>Tritrichomonadidae</taxon>
        <taxon>Tritrichomonas</taxon>
    </lineage>
</organism>
<keyword evidence="2" id="KW-1185">Reference proteome</keyword>
<comment type="caution">
    <text evidence="1">The sequence shown here is derived from an EMBL/GenBank/DDBJ whole genome shotgun (WGS) entry which is preliminary data.</text>
</comment>
<evidence type="ECO:0000313" key="1">
    <source>
        <dbReference type="EMBL" id="KAK8845838.1"/>
    </source>
</evidence>
<sequence>MLNSTKYPCDRRNALDLPYKPGIDYLYRPFYQPNMDYVYKPTDHPGLDYLYKPKDPEHFGFLYEPIPDYLVPDRPPYRPFRESDFQKYSVHSHSHHHSHSHCKSCTKQPNCTADLTADKPI</sequence>
<accession>A0ABR2HFH6</accession>
<dbReference type="Proteomes" id="UP001470230">
    <property type="component" value="Unassembled WGS sequence"/>
</dbReference>
<proteinExistence type="predicted"/>